<dbReference type="Proteomes" id="UP000236291">
    <property type="component" value="Unassembled WGS sequence"/>
</dbReference>
<evidence type="ECO:0000256" key="3">
    <source>
        <dbReference type="ARBA" id="ARBA00022723"/>
    </source>
</evidence>
<keyword evidence="5" id="KW-0560">Oxidoreductase</keyword>
<dbReference type="InterPro" id="IPR002328">
    <property type="entry name" value="ADH_Zn_CS"/>
</dbReference>
<evidence type="ECO:0000259" key="7">
    <source>
        <dbReference type="SMART" id="SM00829"/>
    </source>
</evidence>
<dbReference type="GO" id="GO:0008270">
    <property type="term" value="F:zinc ion binding"/>
    <property type="evidence" value="ECO:0007669"/>
    <property type="project" value="InterPro"/>
</dbReference>
<dbReference type="SMART" id="SM00829">
    <property type="entry name" value="PKS_ER"/>
    <property type="match status" value="1"/>
</dbReference>
<evidence type="ECO:0000256" key="4">
    <source>
        <dbReference type="ARBA" id="ARBA00022833"/>
    </source>
</evidence>
<evidence type="ECO:0000256" key="6">
    <source>
        <dbReference type="RuleBase" id="RU361277"/>
    </source>
</evidence>
<comment type="similarity">
    <text evidence="2 6">Belongs to the zinc-containing alcohol dehydrogenase family.</text>
</comment>
<reference evidence="8 9" key="2">
    <citation type="journal article" date="2017" name="Front. Plant Sci.">
        <title>Gene Classification and Mining of Molecular Markers Useful in Red Clover (Trifolium pratense) Breeding.</title>
        <authorList>
            <person name="Istvanek J."/>
            <person name="Dluhosova J."/>
            <person name="Dluhos P."/>
            <person name="Patkova L."/>
            <person name="Nedelnik J."/>
            <person name="Repkova J."/>
        </authorList>
    </citation>
    <scope>NUCLEOTIDE SEQUENCE [LARGE SCALE GENOMIC DNA]</scope>
    <source>
        <strain evidence="9">cv. Tatra</strain>
        <tissue evidence="8">Young leaves</tissue>
    </source>
</reference>
<dbReference type="InterPro" id="IPR011032">
    <property type="entry name" value="GroES-like_sf"/>
</dbReference>
<dbReference type="Pfam" id="PF00107">
    <property type="entry name" value="ADH_zinc_N"/>
    <property type="match status" value="1"/>
</dbReference>
<dbReference type="ExpressionAtlas" id="A0A2K3MPA9">
    <property type="expression patterns" value="baseline"/>
</dbReference>
<dbReference type="PANTHER" id="PTHR42683">
    <property type="entry name" value="ALDEHYDE REDUCTASE"/>
    <property type="match status" value="1"/>
</dbReference>
<dbReference type="InterPro" id="IPR020843">
    <property type="entry name" value="ER"/>
</dbReference>
<keyword evidence="4 6" id="KW-0862">Zinc</keyword>
<evidence type="ECO:0000256" key="1">
    <source>
        <dbReference type="ARBA" id="ARBA00001947"/>
    </source>
</evidence>
<dbReference type="InterPro" id="IPR013149">
    <property type="entry name" value="ADH-like_C"/>
</dbReference>
<gene>
    <name evidence="8" type="ORF">L195_g015783</name>
</gene>
<reference evidence="8 9" key="1">
    <citation type="journal article" date="2014" name="Am. J. Bot.">
        <title>Genome assembly and annotation for red clover (Trifolium pratense; Fabaceae).</title>
        <authorList>
            <person name="Istvanek J."/>
            <person name="Jaros M."/>
            <person name="Krenek A."/>
            <person name="Repkova J."/>
        </authorList>
    </citation>
    <scope>NUCLEOTIDE SEQUENCE [LARGE SCALE GENOMIC DNA]</scope>
    <source>
        <strain evidence="9">cv. Tatra</strain>
        <tissue evidence="8">Young leaves</tissue>
    </source>
</reference>
<dbReference type="EMBL" id="ASHM01010782">
    <property type="protein sequence ID" value="PNX92643.1"/>
    <property type="molecule type" value="Genomic_DNA"/>
</dbReference>
<dbReference type="GO" id="GO:0009809">
    <property type="term" value="P:lignin biosynthetic process"/>
    <property type="evidence" value="ECO:0007669"/>
    <property type="project" value="UniProtKB-ARBA"/>
</dbReference>
<dbReference type="FunFam" id="3.90.180.10:FF:000100">
    <property type="entry name" value="Putative cinnamyl alcohol dehydrogenase 6"/>
    <property type="match status" value="1"/>
</dbReference>
<dbReference type="Gene3D" id="3.90.180.10">
    <property type="entry name" value="Medium-chain alcohol dehydrogenases, catalytic domain"/>
    <property type="match status" value="1"/>
</dbReference>
<organism evidence="8 9">
    <name type="scientific">Trifolium pratense</name>
    <name type="common">Red clover</name>
    <dbReference type="NCBI Taxonomy" id="57577"/>
    <lineage>
        <taxon>Eukaryota</taxon>
        <taxon>Viridiplantae</taxon>
        <taxon>Streptophyta</taxon>
        <taxon>Embryophyta</taxon>
        <taxon>Tracheophyta</taxon>
        <taxon>Spermatophyta</taxon>
        <taxon>Magnoliopsida</taxon>
        <taxon>eudicotyledons</taxon>
        <taxon>Gunneridae</taxon>
        <taxon>Pentapetalae</taxon>
        <taxon>rosids</taxon>
        <taxon>fabids</taxon>
        <taxon>Fabales</taxon>
        <taxon>Fabaceae</taxon>
        <taxon>Papilionoideae</taxon>
        <taxon>50 kb inversion clade</taxon>
        <taxon>NPAAA clade</taxon>
        <taxon>Hologalegina</taxon>
        <taxon>IRL clade</taxon>
        <taxon>Trifolieae</taxon>
        <taxon>Trifolium</taxon>
    </lineage>
</organism>
<accession>A0A2K3MPA9</accession>
<evidence type="ECO:0000313" key="8">
    <source>
        <dbReference type="EMBL" id="PNX92643.1"/>
    </source>
</evidence>
<feature type="domain" description="Enoyl reductase (ER)" evidence="7">
    <location>
        <begin position="3"/>
        <end position="296"/>
    </location>
</feature>
<dbReference type="PROSITE" id="PS00059">
    <property type="entry name" value="ADH_ZINC"/>
    <property type="match status" value="1"/>
</dbReference>
<comment type="caution">
    <text evidence="8">The sequence shown here is derived from an EMBL/GenBank/DDBJ whole genome shotgun (WGS) entry which is preliminary data.</text>
</comment>
<dbReference type="Gene3D" id="3.40.50.720">
    <property type="entry name" value="NAD(P)-binding Rossmann-like Domain"/>
    <property type="match status" value="1"/>
</dbReference>
<evidence type="ECO:0000256" key="5">
    <source>
        <dbReference type="ARBA" id="ARBA00023002"/>
    </source>
</evidence>
<protein>
    <submittedName>
        <fullName evidence="8">Cinnamyl alcohol dehydrogenase</fullName>
    </submittedName>
</protein>
<name>A0A2K3MPA9_TRIPR</name>
<dbReference type="SUPFAM" id="SSF51735">
    <property type="entry name" value="NAD(P)-binding Rossmann-fold domains"/>
    <property type="match status" value="1"/>
</dbReference>
<dbReference type="GO" id="GO:0016616">
    <property type="term" value="F:oxidoreductase activity, acting on the CH-OH group of donors, NAD or NADP as acceptor"/>
    <property type="evidence" value="ECO:0007669"/>
    <property type="project" value="InterPro"/>
</dbReference>
<dbReference type="FunFam" id="3.40.50.720:FF:000022">
    <property type="entry name" value="Cinnamyl alcohol dehydrogenase"/>
    <property type="match status" value="1"/>
</dbReference>
<evidence type="ECO:0000256" key="2">
    <source>
        <dbReference type="ARBA" id="ARBA00008072"/>
    </source>
</evidence>
<dbReference type="InterPro" id="IPR047109">
    <property type="entry name" value="CAD-like"/>
</dbReference>
<dbReference type="CDD" id="cd05283">
    <property type="entry name" value="CAD1"/>
    <property type="match status" value="1"/>
</dbReference>
<dbReference type="AlphaFoldDB" id="A0A2K3MPA9"/>
<dbReference type="InterPro" id="IPR036291">
    <property type="entry name" value="NAD(P)-bd_dom_sf"/>
</dbReference>
<dbReference type="Pfam" id="PF08240">
    <property type="entry name" value="ADH_N"/>
    <property type="match status" value="1"/>
</dbReference>
<dbReference type="STRING" id="57577.A0A2K3MPA9"/>
<dbReference type="InterPro" id="IPR013154">
    <property type="entry name" value="ADH-like_N"/>
</dbReference>
<dbReference type="SUPFAM" id="SSF50129">
    <property type="entry name" value="GroES-like"/>
    <property type="match status" value="1"/>
</dbReference>
<sequence>MSKNEWYNTMYPFVPGHELVGVVTEVGSKVEKFKVGDKVGVGYVIDSCRSCQNCDDNLENYCPKYTVTCGAKYRDGTITYGGYSDSMVADEHFVIRIPDNLPLEVAGPLLCAGVTVYSPLKYFGLDKPGLHIGVVGLGGLGHMAVKFAKAFGAHVTVISTSPNKENEALDHLGADSFIISRDPNQMQAAIGTLDGIIDTVSAGHALLPMIGLLKTNGKLVMLGVIVKPLELPEYALLAGRKLIAGSTVGGIKETQEMIDFAAKHDVKPDIEIVPIDYVNTAMERLAKADVRYRFVIDIGNTLKESS</sequence>
<proteinExistence type="inferred from homology"/>
<keyword evidence="3 6" id="KW-0479">Metal-binding</keyword>
<evidence type="ECO:0000313" key="9">
    <source>
        <dbReference type="Proteomes" id="UP000236291"/>
    </source>
</evidence>
<comment type="cofactor">
    <cofactor evidence="1 6">
        <name>Zn(2+)</name>
        <dbReference type="ChEBI" id="CHEBI:29105"/>
    </cofactor>
</comment>